<organism evidence="1 2">
    <name type="scientific">Rossellomorea vietnamensis</name>
    <dbReference type="NCBI Taxonomy" id="218284"/>
    <lineage>
        <taxon>Bacteria</taxon>
        <taxon>Bacillati</taxon>
        <taxon>Bacillota</taxon>
        <taxon>Bacilli</taxon>
        <taxon>Bacillales</taxon>
        <taxon>Bacillaceae</taxon>
        <taxon>Rossellomorea</taxon>
    </lineage>
</organism>
<reference evidence="1" key="1">
    <citation type="submission" date="2022-09" db="EMBL/GenBank/DDBJ databases">
        <title>Complete genome sequence of Rossellomorea vietnamensis strain RL-WG62, a newly isolated PGPR with the potential for plant salinity stress alleviation.</title>
        <authorList>
            <person name="Ren L."/>
            <person name="Wang G."/>
            <person name="Hu H."/>
        </authorList>
    </citation>
    <scope>NUCLEOTIDE SEQUENCE</scope>
    <source>
        <strain evidence="1">RL-WG62</strain>
    </source>
</reference>
<dbReference type="EMBL" id="CP104558">
    <property type="protein sequence ID" value="UXH43049.1"/>
    <property type="molecule type" value="Genomic_DNA"/>
</dbReference>
<accession>A0ACD4C335</accession>
<proteinExistence type="predicted"/>
<protein>
    <submittedName>
        <fullName evidence="1">PQQ-dependent sugar dehydrogenase</fullName>
    </submittedName>
</protein>
<sequence>MKIKMGWLVLVISQGILLGACSFGQPDVQQEESESVTRPSVESKVVAQDLSIPWSIQKQDDVFYITQRTGGIVEMKDGKKSVVKTRLSKPLSDRPEAGLLGFVLHPDFETNKQAFVYYTYGDSDANYNRVVTLKRTANEWTEEKVLLDRIPSGQYHQGGRLEIGPDHKLYITTGDATRQDHAQDLSFLGGKILRMDLDGGIPSDNPFKDSPVYSYGHRNPQGLAWNGDGELYETEHGPNGYDEVNLIKAGNNYGWPKITGDEKEESMISPLAHSGEPSWAPSGTDFWNGDVVFAALAGQSVKRFDTETGEVTDLLTGFGRVRDVLVEGDTLYFVSNNTDGRGIPRENDDKLYEVDLKSVMKEE</sequence>
<gene>
    <name evidence="1" type="ORF">N5C46_15295</name>
</gene>
<dbReference type="Proteomes" id="UP001064027">
    <property type="component" value="Chromosome"/>
</dbReference>
<keyword evidence="2" id="KW-1185">Reference proteome</keyword>
<evidence type="ECO:0000313" key="1">
    <source>
        <dbReference type="EMBL" id="UXH43049.1"/>
    </source>
</evidence>
<name>A0ACD4C335_9BACI</name>
<evidence type="ECO:0000313" key="2">
    <source>
        <dbReference type="Proteomes" id="UP001064027"/>
    </source>
</evidence>